<organism evidence="2 3">
    <name type="scientific">Spirosoma telluris</name>
    <dbReference type="NCBI Taxonomy" id="2183553"/>
    <lineage>
        <taxon>Bacteria</taxon>
        <taxon>Pseudomonadati</taxon>
        <taxon>Bacteroidota</taxon>
        <taxon>Cytophagia</taxon>
        <taxon>Cytophagales</taxon>
        <taxon>Cytophagaceae</taxon>
        <taxon>Spirosoma</taxon>
    </lineage>
</organism>
<protein>
    <recommendedName>
        <fullName evidence="1">Gingipain domain-containing protein</fullName>
    </recommendedName>
</protein>
<gene>
    <name evidence="2" type="ORF">HMF3257_27000</name>
</gene>
<evidence type="ECO:0000313" key="2">
    <source>
        <dbReference type="EMBL" id="RAI76914.1"/>
    </source>
</evidence>
<dbReference type="InterPro" id="IPR029030">
    <property type="entry name" value="Caspase-like_dom_sf"/>
</dbReference>
<proteinExistence type="predicted"/>
<evidence type="ECO:0000259" key="1">
    <source>
        <dbReference type="Pfam" id="PF01364"/>
    </source>
</evidence>
<dbReference type="Pfam" id="PF01364">
    <property type="entry name" value="Peptidase_C25"/>
    <property type="match status" value="1"/>
</dbReference>
<dbReference type="Proteomes" id="UP000249016">
    <property type="component" value="Unassembled WGS sequence"/>
</dbReference>
<comment type="caution">
    <text evidence="2">The sequence shown here is derived from an EMBL/GenBank/DDBJ whole genome shotgun (WGS) entry which is preliminary data.</text>
</comment>
<name>A0A327NSX2_9BACT</name>
<sequence>MIAGVCQSICCLSFIGSGRGYKPLVIETKAIYEQFNFGERSPIAIRRFADFMLSGGTDKYLFLLGRGISFPDVLKKSEADDLVPTFGYPGSDALLTMGLAGYPEFVQALPTGRINVTTNQQALTYLSKVKEFEQAAPDEWQKRMLHLNGGHDKAEILYLKSLMGQLRPVAENQYMGRKSKHSRKKRLTRLRLLIFLKK</sequence>
<reference evidence="2 3" key="1">
    <citation type="submission" date="2018-06" db="EMBL/GenBank/DDBJ databases">
        <title>Spirosoma sp. HMF3257 Genome sequencing and assembly.</title>
        <authorList>
            <person name="Kang H."/>
            <person name="Cha I."/>
            <person name="Kim H."/>
            <person name="Kang J."/>
            <person name="Joh K."/>
        </authorList>
    </citation>
    <scope>NUCLEOTIDE SEQUENCE [LARGE SCALE GENOMIC DNA]</scope>
    <source>
        <strain evidence="2 3">HMF3257</strain>
    </source>
</reference>
<dbReference type="EMBL" id="QLII01000001">
    <property type="protein sequence ID" value="RAI76914.1"/>
    <property type="molecule type" value="Genomic_DNA"/>
</dbReference>
<dbReference type="AlphaFoldDB" id="A0A327NSX2"/>
<evidence type="ECO:0000313" key="3">
    <source>
        <dbReference type="Proteomes" id="UP000249016"/>
    </source>
</evidence>
<dbReference type="SUPFAM" id="SSF52129">
    <property type="entry name" value="Caspase-like"/>
    <property type="match status" value="1"/>
</dbReference>
<dbReference type="GO" id="GO:0006508">
    <property type="term" value="P:proteolysis"/>
    <property type="evidence" value="ECO:0007669"/>
    <property type="project" value="InterPro"/>
</dbReference>
<dbReference type="GO" id="GO:0008234">
    <property type="term" value="F:cysteine-type peptidase activity"/>
    <property type="evidence" value="ECO:0007669"/>
    <property type="project" value="InterPro"/>
</dbReference>
<keyword evidence="3" id="KW-1185">Reference proteome</keyword>
<dbReference type="InterPro" id="IPR001769">
    <property type="entry name" value="Gingipain"/>
</dbReference>
<feature type="domain" description="Gingipain" evidence="1">
    <location>
        <begin position="19"/>
        <end position="181"/>
    </location>
</feature>
<accession>A0A327NSX2</accession>